<gene>
    <name evidence="2" type="ORF">RFI_21377</name>
</gene>
<sequence length="242" mass="27454">MQMQSIGRKNFRVPSEKEFPFRRTVFVYGLPPDATEDTVKAMLSTFGSVTKAEMDKGPDTLDRDIMANLMKKNRVFKLLSKTIDAQPMTFCFASSSSEKDVQYTCVSCNKSKYVREGYYRGAEASYLFCLQCAALRADETLKLYETQRPRPNDQESLRERIIGIPPRAVSQCQTALCVFASQRQASKCVYVRSRLSDNGAFATHYHHYTKLKKDIAIELLNSKLPTKTTPQNATNIDNTPIN</sequence>
<reference evidence="2 3" key="1">
    <citation type="journal article" date="2013" name="Curr. Biol.">
        <title>The Genome of the Foraminiferan Reticulomyxa filosa.</title>
        <authorList>
            <person name="Glockner G."/>
            <person name="Hulsmann N."/>
            <person name="Schleicher M."/>
            <person name="Noegel A.A."/>
            <person name="Eichinger L."/>
            <person name="Gallinger C."/>
            <person name="Pawlowski J."/>
            <person name="Sierra R."/>
            <person name="Euteneuer U."/>
            <person name="Pillet L."/>
            <person name="Moustafa A."/>
            <person name="Platzer M."/>
            <person name="Groth M."/>
            <person name="Szafranski K."/>
            <person name="Schliwa M."/>
        </authorList>
    </citation>
    <scope>NUCLEOTIDE SEQUENCE [LARGE SCALE GENOMIC DNA]</scope>
</reference>
<dbReference type="GO" id="GO:0003723">
    <property type="term" value="F:RNA binding"/>
    <property type="evidence" value="ECO:0007669"/>
    <property type="project" value="InterPro"/>
</dbReference>
<keyword evidence="3" id="KW-1185">Reference proteome</keyword>
<dbReference type="Pfam" id="PF00076">
    <property type="entry name" value="RRM_1"/>
    <property type="match status" value="1"/>
</dbReference>
<comment type="caution">
    <text evidence="2">The sequence shown here is derived from an EMBL/GenBank/DDBJ whole genome shotgun (WGS) entry which is preliminary data.</text>
</comment>
<dbReference type="EMBL" id="ASPP01018654">
    <property type="protein sequence ID" value="ETO15985.1"/>
    <property type="molecule type" value="Genomic_DNA"/>
</dbReference>
<dbReference type="AlphaFoldDB" id="X6MSC1"/>
<organism evidence="2 3">
    <name type="scientific">Reticulomyxa filosa</name>
    <dbReference type="NCBI Taxonomy" id="46433"/>
    <lineage>
        <taxon>Eukaryota</taxon>
        <taxon>Sar</taxon>
        <taxon>Rhizaria</taxon>
        <taxon>Retaria</taxon>
        <taxon>Foraminifera</taxon>
        <taxon>Monothalamids</taxon>
        <taxon>Reticulomyxidae</taxon>
        <taxon>Reticulomyxa</taxon>
    </lineage>
</organism>
<dbReference type="SUPFAM" id="SSF54928">
    <property type="entry name" value="RNA-binding domain, RBD"/>
    <property type="match status" value="1"/>
</dbReference>
<evidence type="ECO:0000259" key="1">
    <source>
        <dbReference type="Pfam" id="PF00076"/>
    </source>
</evidence>
<dbReference type="InterPro" id="IPR000504">
    <property type="entry name" value="RRM_dom"/>
</dbReference>
<evidence type="ECO:0000313" key="2">
    <source>
        <dbReference type="EMBL" id="ETO15985.1"/>
    </source>
</evidence>
<evidence type="ECO:0000313" key="3">
    <source>
        <dbReference type="Proteomes" id="UP000023152"/>
    </source>
</evidence>
<dbReference type="InterPro" id="IPR012677">
    <property type="entry name" value="Nucleotide-bd_a/b_plait_sf"/>
</dbReference>
<feature type="domain" description="RRM" evidence="1">
    <location>
        <begin position="25"/>
        <end position="54"/>
    </location>
</feature>
<dbReference type="OrthoDB" id="439993at2759"/>
<dbReference type="Gene3D" id="3.30.70.330">
    <property type="match status" value="1"/>
</dbReference>
<dbReference type="Proteomes" id="UP000023152">
    <property type="component" value="Unassembled WGS sequence"/>
</dbReference>
<name>X6MSC1_RETFI</name>
<dbReference type="InterPro" id="IPR035979">
    <property type="entry name" value="RBD_domain_sf"/>
</dbReference>
<accession>X6MSC1</accession>
<protein>
    <recommendedName>
        <fullName evidence="1">RRM domain-containing protein</fullName>
    </recommendedName>
</protein>
<dbReference type="CDD" id="cd00590">
    <property type="entry name" value="RRM_SF"/>
    <property type="match status" value="1"/>
</dbReference>
<proteinExistence type="predicted"/>